<dbReference type="EMBL" id="JPKZ01001474">
    <property type="protein sequence ID" value="KHN81772.1"/>
    <property type="molecule type" value="Genomic_DNA"/>
</dbReference>
<name>A0A0B2VK29_TOXCA</name>
<dbReference type="OrthoDB" id="10509506at2759"/>
<keyword evidence="2" id="KW-1185">Reference proteome</keyword>
<organism evidence="1 2">
    <name type="scientific">Toxocara canis</name>
    <name type="common">Canine roundworm</name>
    <dbReference type="NCBI Taxonomy" id="6265"/>
    <lineage>
        <taxon>Eukaryota</taxon>
        <taxon>Metazoa</taxon>
        <taxon>Ecdysozoa</taxon>
        <taxon>Nematoda</taxon>
        <taxon>Chromadorea</taxon>
        <taxon>Rhabditida</taxon>
        <taxon>Spirurina</taxon>
        <taxon>Ascaridomorpha</taxon>
        <taxon>Ascaridoidea</taxon>
        <taxon>Toxocaridae</taxon>
        <taxon>Toxocara</taxon>
    </lineage>
</organism>
<gene>
    <name evidence="1" type="ORF">Tcan_01997</name>
</gene>
<protein>
    <submittedName>
        <fullName evidence="1">Uncharacterized protein</fullName>
    </submittedName>
</protein>
<dbReference type="AlphaFoldDB" id="A0A0B2VK29"/>
<evidence type="ECO:0000313" key="2">
    <source>
        <dbReference type="Proteomes" id="UP000031036"/>
    </source>
</evidence>
<dbReference type="Proteomes" id="UP000031036">
    <property type="component" value="Unassembled WGS sequence"/>
</dbReference>
<proteinExistence type="predicted"/>
<sequence length="68" mass="7662">MGSRNKSACGRVPQQVAVCENSWLIEQNEHFETIVKSAQEPTVFICENFVCNVPITSLDDLKSKLLHQ</sequence>
<accession>A0A0B2VK29</accession>
<evidence type="ECO:0000313" key="1">
    <source>
        <dbReference type="EMBL" id="KHN81772.1"/>
    </source>
</evidence>
<comment type="caution">
    <text evidence="1">The sequence shown here is derived from an EMBL/GenBank/DDBJ whole genome shotgun (WGS) entry which is preliminary data.</text>
</comment>
<reference evidence="1 2" key="1">
    <citation type="submission" date="2014-11" db="EMBL/GenBank/DDBJ databases">
        <title>Genetic blueprint of the zoonotic pathogen Toxocara canis.</title>
        <authorList>
            <person name="Zhu X.-Q."/>
            <person name="Korhonen P.K."/>
            <person name="Cai H."/>
            <person name="Young N.D."/>
            <person name="Nejsum P."/>
            <person name="von Samson-Himmelstjerna G."/>
            <person name="Boag P.R."/>
            <person name="Tan P."/>
            <person name="Li Q."/>
            <person name="Min J."/>
            <person name="Yang Y."/>
            <person name="Wang X."/>
            <person name="Fang X."/>
            <person name="Hall R.S."/>
            <person name="Hofmann A."/>
            <person name="Sternberg P.W."/>
            <person name="Jex A.R."/>
            <person name="Gasser R.B."/>
        </authorList>
    </citation>
    <scope>NUCLEOTIDE SEQUENCE [LARGE SCALE GENOMIC DNA]</scope>
    <source>
        <strain evidence="1">PN_DK_2014</strain>
    </source>
</reference>